<dbReference type="GO" id="GO:0009435">
    <property type="term" value="P:NAD+ biosynthetic process"/>
    <property type="evidence" value="ECO:0007669"/>
    <property type="project" value="InterPro"/>
</dbReference>
<dbReference type="GO" id="GO:0004516">
    <property type="term" value="F:nicotinate phosphoribosyltransferase activity"/>
    <property type="evidence" value="ECO:0007669"/>
    <property type="project" value="UniProtKB-EC"/>
</dbReference>
<dbReference type="InterPro" id="IPR022412">
    <property type="entry name" value="Quinolinate_PRibosylTrfase_N"/>
</dbReference>
<dbReference type="AlphaFoldDB" id="A0A4P6MSU2"/>
<protein>
    <submittedName>
        <fullName evidence="3">Nicotinate phosphoribosyltransferase</fullName>
        <ecNumber evidence="3">6.3.4.21</ecNumber>
    </submittedName>
</protein>
<dbReference type="Proteomes" id="UP000289326">
    <property type="component" value="Chromosome"/>
</dbReference>
<dbReference type="InterPro" id="IPR037128">
    <property type="entry name" value="Quinolinate_PRibosylTase_N_sf"/>
</dbReference>
<dbReference type="PANTHER" id="PTHR43202">
    <property type="entry name" value="NICOTINATE-NUCLEOTIDE PYROPHOSPHORYLASE"/>
    <property type="match status" value="1"/>
</dbReference>
<dbReference type="OrthoDB" id="9770610at2"/>
<dbReference type="Pfam" id="PF02749">
    <property type="entry name" value="QRPTase_N"/>
    <property type="match status" value="1"/>
</dbReference>
<dbReference type="Gene3D" id="3.20.20.70">
    <property type="entry name" value="Aldolase class I"/>
    <property type="match status" value="1"/>
</dbReference>
<dbReference type="Gene3D" id="3.90.1170.20">
    <property type="entry name" value="Quinolinate phosphoribosyl transferase, N-terminal domain"/>
    <property type="match status" value="1"/>
</dbReference>
<dbReference type="SUPFAM" id="SSF51690">
    <property type="entry name" value="Nicotinate/Quinolinate PRTase C-terminal domain-like"/>
    <property type="match status" value="1"/>
</dbReference>
<proteinExistence type="predicted"/>
<dbReference type="EC" id="6.3.4.21" evidence="3"/>
<evidence type="ECO:0000259" key="2">
    <source>
        <dbReference type="Pfam" id="PF02749"/>
    </source>
</evidence>
<dbReference type="NCBIfam" id="NF005529">
    <property type="entry name" value="PRK07188.1"/>
    <property type="match status" value="1"/>
</dbReference>
<dbReference type="GO" id="GO:0004514">
    <property type="term" value="F:nicotinate-nucleotide diphosphorylase (carboxylating) activity"/>
    <property type="evidence" value="ECO:0007669"/>
    <property type="project" value="UniProtKB-EC"/>
</dbReference>
<keyword evidence="4" id="KW-1185">Reference proteome</keyword>
<reference evidence="3 4" key="1">
    <citation type="submission" date="2019-01" db="EMBL/GenBank/DDBJ databases">
        <title>Complete sequence and annotation of the Mycoplasma phocirhinis strain 852T genome.</title>
        <authorList>
            <person name="Frasca S.Jr."/>
            <person name="Kutish G.F."/>
            <person name="Castellanos Gell J."/>
            <person name="Michaels D.L."/>
            <person name="Brown D.R."/>
        </authorList>
    </citation>
    <scope>NUCLEOTIDE SEQUENCE [LARGE SCALE GENOMIC DNA]</scope>
    <source>
        <strain evidence="3 4">852</strain>
    </source>
</reference>
<dbReference type="RefSeq" id="WP_130429541.1">
    <property type="nucleotide sequence ID" value="NZ_CP034841.1"/>
</dbReference>
<keyword evidence="3" id="KW-0436">Ligase</keyword>
<dbReference type="EMBL" id="CP034841">
    <property type="protein sequence ID" value="QBF34764.1"/>
    <property type="molecule type" value="Genomic_DNA"/>
</dbReference>
<keyword evidence="3" id="KW-0808">Transferase</keyword>
<dbReference type="KEGG" id="mphi:EG856_02440"/>
<dbReference type="SUPFAM" id="SSF54675">
    <property type="entry name" value="Nicotinate/Quinolinate PRTase N-terminal domain-like"/>
    <property type="match status" value="1"/>
</dbReference>
<dbReference type="InterPro" id="IPR053190">
    <property type="entry name" value="NAPRTase-like"/>
</dbReference>
<evidence type="ECO:0000313" key="4">
    <source>
        <dbReference type="Proteomes" id="UP000289326"/>
    </source>
</evidence>
<sequence length="339" mass="38204">MNTKYDKYISSYFHKTEKIIQTFSPQNVIKLQFFQRNDDVMVAGMQEVLDLLSQNTDTSKYVIRYIPDGQIINNLDIVLELEGHYEDFGKYEGMIDGMLARSSTIATNMYRCVKAANGKDIIFMGDRNDHWMMQEIDGKAAQIGGAASMSTDAQNVVQNDDSTFGSIPHCLIQNFDGSTEEAMKAYAKLFPNEKIISLVDYHNNVIRESLNSYRAIGKSLWGVRLDTSKNMKDHMFDNEEDNHEFYGVNIEQVKRLRQALDQEGAQHVKIVVSSGFTPQKIAKFEAANTPVDAYGVGQGIFSPTVSYSADATILNGHRQAKEGRGYRTNPNLIVFKGKN</sequence>
<comment type="catalytic activity">
    <reaction evidence="1">
        <text>nicotinate beta-D-ribonucleotide + CO2 + diphosphate = quinolinate + 5-phospho-alpha-D-ribose 1-diphosphate + 2 H(+)</text>
        <dbReference type="Rhea" id="RHEA:12733"/>
        <dbReference type="ChEBI" id="CHEBI:15378"/>
        <dbReference type="ChEBI" id="CHEBI:16526"/>
        <dbReference type="ChEBI" id="CHEBI:29959"/>
        <dbReference type="ChEBI" id="CHEBI:33019"/>
        <dbReference type="ChEBI" id="CHEBI:57502"/>
        <dbReference type="ChEBI" id="CHEBI:58017"/>
        <dbReference type="EC" id="2.4.2.19"/>
    </reaction>
</comment>
<gene>
    <name evidence="3" type="ORF">EG856_02440</name>
</gene>
<dbReference type="PANTHER" id="PTHR43202:SF1">
    <property type="entry name" value="NICOTINATE PHOSPHORIBOSYLTRANSFERASE"/>
    <property type="match status" value="1"/>
</dbReference>
<dbReference type="InterPro" id="IPR013785">
    <property type="entry name" value="Aldolase_TIM"/>
</dbReference>
<organism evidence="3 4">
    <name type="scientific">Mycoplasmopsis phocirhinis</name>
    <dbReference type="NCBI Taxonomy" id="142650"/>
    <lineage>
        <taxon>Bacteria</taxon>
        <taxon>Bacillati</taxon>
        <taxon>Mycoplasmatota</taxon>
        <taxon>Mycoplasmoidales</taxon>
        <taxon>Metamycoplasmataceae</taxon>
        <taxon>Mycoplasmopsis</taxon>
    </lineage>
</organism>
<accession>A0A4P6MSU2</accession>
<evidence type="ECO:0000256" key="1">
    <source>
        <dbReference type="ARBA" id="ARBA00047445"/>
    </source>
</evidence>
<keyword evidence="3" id="KW-0328">Glycosyltransferase</keyword>
<name>A0A4P6MSU2_9BACT</name>
<feature type="domain" description="Quinolinate phosphoribosyl transferase N-terminal" evidence="2">
    <location>
        <begin position="23"/>
        <end position="103"/>
    </location>
</feature>
<dbReference type="InterPro" id="IPR036068">
    <property type="entry name" value="Nicotinate_pribotase-like_C"/>
</dbReference>
<evidence type="ECO:0000313" key="3">
    <source>
        <dbReference type="EMBL" id="QBF34764.1"/>
    </source>
</evidence>